<keyword evidence="3" id="KW-1185">Reference proteome</keyword>
<evidence type="ECO:0008006" key="4">
    <source>
        <dbReference type="Google" id="ProtNLM"/>
    </source>
</evidence>
<dbReference type="OrthoDB" id="8168962at2"/>
<dbReference type="EMBL" id="RAPE01000004">
    <property type="protein sequence ID" value="RKF13466.1"/>
    <property type="molecule type" value="Genomic_DNA"/>
</dbReference>
<proteinExistence type="predicted"/>
<feature type="transmembrane region" description="Helical" evidence="1">
    <location>
        <begin position="295"/>
        <end position="322"/>
    </location>
</feature>
<feature type="transmembrane region" description="Helical" evidence="1">
    <location>
        <begin position="110"/>
        <end position="128"/>
    </location>
</feature>
<keyword evidence="1" id="KW-1133">Transmembrane helix</keyword>
<organism evidence="2 3">
    <name type="scientific">Roseovarius spongiae</name>
    <dbReference type="NCBI Taxonomy" id="2320272"/>
    <lineage>
        <taxon>Bacteria</taxon>
        <taxon>Pseudomonadati</taxon>
        <taxon>Pseudomonadota</taxon>
        <taxon>Alphaproteobacteria</taxon>
        <taxon>Rhodobacterales</taxon>
        <taxon>Roseobacteraceae</taxon>
        <taxon>Roseovarius</taxon>
    </lineage>
</organism>
<evidence type="ECO:0000313" key="3">
    <source>
        <dbReference type="Proteomes" id="UP000281128"/>
    </source>
</evidence>
<feature type="transmembrane region" description="Helical" evidence="1">
    <location>
        <begin position="160"/>
        <end position="178"/>
    </location>
</feature>
<dbReference type="AlphaFoldDB" id="A0A3A8B820"/>
<evidence type="ECO:0000313" key="2">
    <source>
        <dbReference type="EMBL" id="RKF13466.1"/>
    </source>
</evidence>
<dbReference type="Proteomes" id="UP000281128">
    <property type="component" value="Unassembled WGS sequence"/>
</dbReference>
<keyword evidence="1" id="KW-0472">Membrane</keyword>
<feature type="transmembrane region" description="Helical" evidence="1">
    <location>
        <begin position="81"/>
        <end position="98"/>
    </location>
</feature>
<evidence type="ECO:0000256" key="1">
    <source>
        <dbReference type="SAM" id="Phobius"/>
    </source>
</evidence>
<dbReference type="RefSeq" id="WP_121168158.1">
    <property type="nucleotide sequence ID" value="NZ_RAPE01000004.1"/>
</dbReference>
<gene>
    <name evidence="2" type="ORF">D6850_14290</name>
</gene>
<name>A0A3A8B820_9RHOB</name>
<feature type="transmembrane region" description="Helical" evidence="1">
    <location>
        <begin position="334"/>
        <end position="356"/>
    </location>
</feature>
<reference evidence="2 3" key="1">
    <citation type="submission" date="2018-09" db="EMBL/GenBank/DDBJ databases">
        <title>Roseovarius spongiae sp. nov., isolated from a marine sponge.</title>
        <authorList>
            <person name="Zhuang L."/>
            <person name="Luo L."/>
        </authorList>
    </citation>
    <scope>NUCLEOTIDE SEQUENCE [LARGE SCALE GENOMIC DNA]</scope>
    <source>
        <strain evidence="2 3">HN-E21</strain>
    </source>
</reference>
<feature type="transmembrane region" description="Helical" evidence="1">
    <location>
        <begin position="400"/>
        <end position="423"/>
    </location>
</feature>
<accession>A0A3A8B820</accession>
<comment type="caution">
    <text evidence="2">The sequence shown here is derived from an EMBL/GenBank/DDBJ whole genome shotgun (WGS) entry which is preliminary data.</text>
</comment>
<keyword evidence="1" id="KW-0812">Transmembrane</keyword>
<feature type="transmembrane region" description="Helical" evidence="1">
    <location>
        <begin position="252"/>
        <end position="269"/>
    </location>
</feature>
<feature type="transmembrane region" description="Helical" evidence="1">
    <location>
        <begin position="435"/>
        <end position="457"/>
    </location>
</feature>
<feature type="transmembrane region" description="Helical" evidence="1">
    <location>
        <begin position="39"/>
        <end position="60"/>
    </location>
</feature>
<sequence>MIRRFLPVSLGVALWPGRAAAHAAEQGFVLLLPWDVYITVGAGCVALTVLILALVPDGLVRAAFRGRALWRTPRGVGRHGASLLSAGVLVALVLAGLRGGGDPLTNPLPLTVWTVWWIGMVSVQGLICDHWRWTNPWTGPAALMARATGERAPLRYPRALGHWPGIVILVAFCGFLLADPAPADPRRLAVIVGGYWLAMLGGLALFGPVWLLRVEAVSILMRLYGRLAMLGRRKGRLALGLPGWRIARGPRWPLGAGLFALLLLGGGSFDGLNETFWWLGRIGVNPLEFPGRSAVIGSTLAGLVAADAALIAVFAVSTWLGVRLAGGGVGTRAAIRAFAPAILPIALGYHIAHYLVSFLVDGQYVLAWLSDPLGRGWDLLNLGAHSVTTGFLNSQGSVRAIWLSQAGAVVIGHVIAILLAHALALDLYADRRRAVLSQLPLAVFMVAYTTFGLWLLASPKGM</sequence>
<feature type="transmembrane region" description="Helical" evidence="1">
    <location>
        <begin position="190"/>
        <end position="212"/>
    </location>
</feature>
<protein>
    <recommendedName>
        <fullName evidence="4">Fenitrothion hydrolase</fullName>
    </recommendedName>
</protein>